<dbReference type="PANTHER" id="PTHR42885">
    <property type="entry name" value="HISTIDINOL-PHOSPHATE AMINOTRANSFERASE-RELATED"/>
    <property type="match status" value="1"/>
</dbReference>
<comment type="function">
    <text evidence="2">Decarboxylates L-threonine-O-3-phosphate to yield (R)-1-amino-2-propanol O-2-phosphate, the precursor for the linkage between the nucleotide loop and the corrin ring in cobalamin.</text>
</comment>
<dbReference type="AlphaFoldDB" id="A0A4Y9LIS9"/>
<proteinExistence type="predicted"/>
<evidence type="ECO:0000256" key="2">
    <source>
        <dbReference type="ARBA" id="ARBA00003444"/>
    </source>
</evidence>
<evidence type="ECO:0000256" key="7">
    <source>
        <dbReference type="ARBA" id="ARBA00023239"/>
    </source>
</evidence>
<keyword evidence="7 11" id="KW-0456">Lyase</keyword>
<dbReference type="OrthoDB" id="9799304at2"/>
<evidence type="ECO:0000256" key="5">
    <source>
        <dbReference type="ARBA" id="ARBA00022573"/>
    </source>
</evidence>
<dbReference type="GO" id="GO:0048472">
    <property type="term" value="F:threonine-phosphate decarboxylase activity"/>
    <property type="evidence" value="ECO:0007669"/>
    <property type="project" value="UniProtKB-EC"/>
</dbReference>
<evidence type="ECO:0000256" key="1">
    <source>
        <dbReference type="ARBA" id="ARBA00001933"/>
    </source>
</evidence>
<comment type="pathway">
    <text evidence="3">Cofactor biosynthesis; adenosylcobalamin biosynthesis.</text>
</comment>
<dbReference type="PROSITE" id="PS00105">
    <property type="entry name" value="AA_TRANSFER_CLASS_1"/>
    <property type="match status" value="1"/>
</dbReference>
<dbReference type="GO" id="GO:0009236">
    <property type="term" value="P:cobalamin biosynthetic process"/>
    <property type="evidence" value="ECO:0007669"/>
    <property type="project" value="UniProtKB-UniPathway"/>
</dbReference>
<dbReference type="NCBIfam" id="TIGR01140">
    <property type="entry name" value="L_thr_O3P_dcar"/>
    <property type="match status" value="1"/>
</dbReference>
<dbReference type="InterPro" id="IPR005860">
    <property type="entry name" value="CobD"/>
</dbReference>
<evidence type="ECO:0000256" key="3">
    <source>
        <dbReference type="ARBA" id="ARBA00004953"/>
    </source>
</evidence>
<comment type="caution">
    <text evidence="11">The sequence shown here is derived from an EMBL/GenBank/DDBJ whole genome shotgun (WGS) entry which is preliminary data.</text>
</comment>
<organism evidence="11 12">
    <name type="scientific">Bradyrhizobium frederickii</name>
    <dbReference type="NCBI Taxonomy" id="2560054"/>
    <lineage>
        <taxon>Bacteria</taxon>
        <taxon>Pseudomonadati</taxon>
        <taxon>Pseudomonadota</taxon>
        <taxon>Alphaproteobacteria</taxon>
        <taxon>Hyphomicrobiales</taxon>
        <taxon>Nitrobacteraceae</taxon>
        <taxon>Bradyrhizobium</taxon>
    </lineage>
</organism>
<evidence type="ECO:0000313" key="11">
    <source>
        <dbReference type="EMBL" id="TFV41642.1"/>
    </source>
</evidence>
<feature type="domain" description="Aminotransferase class I/classII large" evidence="10">
    <location>
        <begin position="61"/>
        <end position="323"/>
    </location>
</feature>
<evidence type="ECO:0000256" key="6">
    <source>
        <dbReference type="ARBA" id="ARBA00022898"/>
    </source>
</evidence>
<evidence type="ECO:0000256" key="9">
    <source>
        <dbReference type="ARBA" id="ARBA00048531"/>
    </source>
</evidence>
<keyword evidence="5" id="KW-0169">Cobalamin biosynthesis</keyword>
<dbReference type="InterPro" id="IPR015421">
    <property type="entry name" value="PyrdxlP-dep_Trfase_major"/>
</dbReference>
<comment type="cofactor">
    <cofactor evidence="1">
        <name>pyridoxal 5'-phosphate</name>
        <dbReference type="ChEBI" id="CHEBI:597326"/>
    </cofactor>
</comment>
<dbReference type="EMBL" id="SPQU01000002">
    <property type="protein sequence ID" value="TFV41642.1"/>
    <property type="molecule type" value="Genomic_DNA"/>
</dbReference>
<dbReference type="Gene3D" id="3.40.640.10">
    <property type="entry name" value="Type I PLP-dependent aspartate aminotransferase-like (Major domain)"/>
    <property type="match status" value="1"/>
</dbReference>
<protein>
    <recommendedName>
        <fullName evidence="4">threonine-phosphate decarboxylase</fullName>
        <ecNumber evidence="4">4.1.1.81</ecNumber>
    </recommendedName>
    <alternativeName>
        <fullName evidence="8">L-threonine-O-3-phosphate decarboxylase</fullName>
    </alternativeName>
</protein>
<dbReference type="InterPro" id="IPR004838">
    <property type="entry name" value="NHTrfase_class1_PyrdxlP-BS"/>
</dbReference>
<evidence type="ECO:0000256" key="4">
    <source>
        <dbReference type="ARBA" id="ARBA00012285"/>
    </source>
</evidence>
<evidence type="ECO:0000259" key="10">
    <source>
        <dbReference type="Pfam" id="PF00155"/>
    </source>
</evidence>
<dbReference type="Pfam" id="PF00155">
    <property type="entry name" value="Aminotran_1_2"/>
    <property type="match status" value="1"/>
</dbReference>
<dbReference type="InterPro" id="IPR004839">
    <property type="entry name" value="Aminotransferase_I/II_large"/>
</dbReference>
<dbReference type="CDD" id="cd00609">
    <property type="entry name" value="AAT_like"/>
    <property type="match status" value="1"/>
</dbReference>
<dbReference type="PANTHER" id="PTHR42885:SF1">
    <property type="entry name" value="THREONINE-PHOSPHATE DECARBOXYLASE"/>
    <property type="match status" value="1"/>
</dbReference>
<keyword evidence="12" id="KW-1185">Reference proteome</keyword>
<dbReference type="Gene3D" id="3.90.1150.10">
    <property type="entry name" value="Aspartate Aminotransferase, domain 1"/>
    <property type="match status" value="1"/>
</dbReference>
<sequence>MKERGMREHGGNLDQAQERFGGRAEDWIDLSTGINRLPYPVGEVSARAWSALPSRAEIEALHQAARHAYRTSAPIVALGGAQAAIQLLPQLAPPGRARILAPTYNEYAGVLSAAGWNVQEAGELDALAGADLAVVVNPNNPDGRTHAPKDLLALLPRVGRLVIDESFADAVPLSLAPEAGRPGLLVLRSFGKFYGLAGLRLGFALGDAADVAKLAAASGPWPVSGTAIAIGCRALHDDAWAEATSARLARDCVRLDEMARVQGWTLVGGTPLFRLYETPDARAAQENLAHGHIWSRVFAQKPTWLRLGLPGSEAEWTRLAEALAR</sequence>
<evidence type="ECO:0000256" key="8">
    <source>
        <dbReference type="ARBA" id="ARBA00029996"/>
    </source>
</evidence>
<gene>
    <name evidence="11" type="ORF">E4K66_04795</name>
</gene>
<dbReference type="InterPro" id="IPR015424">
    <property type="entry name" value="PyrdxlP-dep_Trfase"/>
</dbReference>
<evidence type="ECO:0000313" key="12">
    <source>
        <dbReference type="Proteomes" id="UP000298225"/>
    </source>
</evidence>
<keyword evidence="6" id="KW-0663">Pyridoxal phosphate</keyword>
<dbReference type="InterPro" id="IPR015422">
    <property type="entry name" value="PyrdxlP-dep_Trfase_small"/>
</dbReference>
<dbReference type="GO" id="GO:0030170">
    <property type="term" value="F:pyridoxal phosphate binding"/>
    <property type="evidence" value="ECO:0007669"/>
    <property type="project" value="InterPro"/>
</dbReference>
<comment type="catalytic activity">
    <reaction evidence="9">
        <text>O-phospho-L-threonine + H(+) = (R)-1-aminopropan-2-yl phosphate + CO2</text>
        <dbReference type="Rhea" id="RHEA:11492"/>
        <dbReference type="ChEBI" id="CHEBI:15378"/>
        <dbReference type="ChEBI" id="CHEBI:16526"/>
        <dbReference type="ChEBI" id="CHEBI:58563"/>
        <dbReference type="ChEBI" id="CHEBI:58675"/>
        <dbReference type="EC" id="4.1.1.81"/>
    </reaction>
</comment>
<dbReference type="Proteomes" id="UP000298225">
    <property type="component" value="Unassembled WGS sequence"/>
</dbReference>
<dbReference type="SUPFAM" id="SSF53383">
    <property type="entry name" value="PLP-dependent transferases"/>
    <property type="match status" value="1"/>
</dbReference>
<dbReference type="EC" id="4.1.1.81" evidence="4"/>
<dbReference type="UniPathway" id="UPA00148"/>
<reference evidence="11 12" key="1">
    <citation type="submission" date="2019-03" db="EMBL/GenBank/DDBJ databases">
        <title>Bradyrhizobium strains diversity isolated from Chamaecrista fasciculata.</title>
        <authorList>
            <person name="Urquiaga M.C.O."/>
            <person name="Hungria M."/>
            <person name="Delamuta J.R.M."/>
        </authorList>
    </citation>
    <scope>NUCLEOTIDE SEQUENCE [LARGE SCALE GENOMIC DNA]</scope>
    <source>
        <strain evidence="11 12">CNPSo 3424</strain>
    </source>
</reference>
<accession>A0A4Y9LIS9</accession>
<name>A0A4Y9LIS9_9BRAD</name>